<sequence length="125" mass="14998">MYSTRVNDKWSAEDDVSLIENAHLERYSTCLWIFPNGMPCNETVRGRDFSGHLRDRHGVVGTPSSQHRCCWNGCQEREFNRDCLIRHLREQHLLWRWPCPTCDQDFTRKNTMFEHRDKNCPRRMA</sequence>
<proteinExistence type="predicted"/>
<reference evidence="1 2" key="1">
    <citation type="submission" date="2014-04" db="EMBL/GenBank/DDBJ databases">
        <authorList>
            <consortium name="DOE Joint Genome Institute"/>
            <person name="Kuo A."/>
            <person name="Kohler A."/>
            <person name="Costa M.D."/>
            <person name="Nagy L.G."/>
            <person name="Floudas D."/>
            <person name="Copeland A."/>
            <person name="Barry K.W."/>
            <person name="Cichocki N."/>
            <person name="Veneault-Fourrey C."/>
            <person name="LaButti K."/>
            <person name="Lindquist E.A."/>
            <person name="Lipzen A."/>
            <person name="Lundell T."/>
            <person name="Morin E."/>
            <person name="Murat C."/>
            <person name="Sun H."/>
            <person name="Tunlid A."/>
            <person name="Henrissat B."/>
            <person name="Grigoriev I.V."/>
            <person name="Hibbett D.S."/>
            <person name="Martin F."/>
            <person name="Nordberg H.P."/>
            <person name="Cantor M.N."/>
            <person name="Hua S.X."/>
        </authorList>
    </citation>
    <scope>NUCLEOTIDE SEQUENCE [LARGE SCALE GENOMIC DNA]</scope>
    <source>
        <strain evidence="1 2">441</strain>
    </source>
</reference>
<dbReference type="HOGENOM" id="CLU_126337_0_1_1"/>
<dbReference type="STRING" id="765257.A0A0D0A355"/>
<dbReference type="OrthoDB" id="10261408at2759"/>
<dbReference type="Gene3D" id="3.30.160.60">
    <property type="entry name" value="Classic Zinc Finger"/>
    <property type="match status" value="1"/>
</dbReference>
<accession>A0A0D0A355</accession>
<protein>
    <recommendedName>
        <fullName evidence="3">C2H2-type domain-containing protein</fullName>
    </recommendedName>
</protein>
<gene>
    <name evidence="1" type="ORF">PISMIDRAFT_556210</name>
</gene>
<organism evidence="1 2">
    <name type="scientific">Pisolithus microcarpus 441</name>
    <dbReference type="NCBI Taxonomy" id="765257"/>
    <lineage>
        <taxon>Eukaryota</taxon>
        <taxon>Fungi</taxon>
        <taxon>Dikarya</taxon>
        <taxon>Basidiomycota</taxon>
        <taxon>Agaricomycotina</taxon>
        <taxon>Agaricomycetes</taxon>
        <taxon>Agaricomycetidae</taxon>
        <taxon>Boletales</taxon>
        <taxon>Sclerodermatineae</taxon>
        <taxon>Pisolithaceae</taxon>
        <taxon>Pisolithus</taxon>
    </lineage>
</organism>
<dbReference type="Proteomes" id="UP000054018">
    <property type="component" value="Unassembled WGS sequence"/>
</dbReference>
<keyword evidence="2" id="KW-1185">Reference proteome</keyword>
<name>A0A0D0A355_9AGAM</name>
<evidence type="ECO:0000313" key="2">
    <source>
        <dbReference type="Proteomes" id="UP000054018"/>
    </source>
</evidence>
<dbReference type="AlphaFoldDB" id="A0A0D0A355"/>
<reference evidence="2" key="2">
    <citation type="submission" date="2015-01" db="EMBL/GenBank/DDBJ databases">
        <title>Evolutionary Origins and Diversification of the Mycorrhizal Mutualists.</title>
        <authorList>
            <consortium name="DOE Joint Genome Institute"/>
            <consortium name="Mycorrhizal Genomics Consortium"/>
            <person name="Kohler A."/>
            <person name="Kuo A."/>
            <person name="Nagy L.G."/>
            <person name="Floudas D."/>
            <person name="Copeland A."/>
            <person name="Barry K.W."/>
            <person name="Cichocki N."/>
            <person name="Veneault-Fourrey C."/>
            <person name="LaButti K."/>
            <person name="Lindquist E.A."/>
            <person name="Lipzen A."/>
            <person name="Lundell T."/>
            <person name="Morin E."/>
            <person name="Murat C."/>
            <person name="Riley R."/>
            <person name="Ohm R."/>
            <person name="Sun H."/>
            <person name="Tunlid A."/>
            <person name="Henrissat B."/>
            <person name="Grigoriev I.V."/>
            <person name="Hibbett D.S."/>
            <person name="Martin F."/>
        </authorList>
    </citation>
    <scope>NUCLEOTIDE SEQUENCE [LARGE SCALE GENOMIC DNA]</scope>
    <source>
        <strain evidence="2">441</strain>
    </source>
</reference>
<dbReference type="EMBL" id="KN833691">
    <property type="protein sequence ID" value="KIK28862.1"/>
    <property type="molecule type" value="Genomic_DNA"/>
</dbReference>
<evidence type="ECO:0008006" key="3">
    <source>
        <dbReference type="Google" id="ProtNLM"/>
    </source>
</evidence>
<evidence type="ECO:0000313" key="1">
    <source>
        <dbReference type="EMBL" id="KIK28862.1"/>
    </source>
</evidence>